<dbReference type="Gene3D" id="3.40.190.10">
    <property type="entry name" value="Periplasmic binding protein-like II"/>
    <property type="match status" value="1"/>
</dbReference>
<dbReference type="PANTHER" id="PTHR30290:SF10">
    <property type="entry name" value="PERIPLASMIC OLIGOPEPTIDE-BINDING PROTEIN-RELATED"/>
    <property type="match status" value="1"/>
</dbReference>
<gene>
    <name evidence="6" type="ORF">METZ01_LOCUS305933</name>
</gene>
<dbReference type="InterPro" id="IPR000914">
    <property type="entry name" value="SBP_5_dom"/>
</dbReference>
<feature type="domain" description="Solute-binding protein family 5" evidence="5">
    <location>
        <begin position="4"/>
        <end position="253"/>
    </location>
</feature>
<organism evidence="6">
    <name type="scientific">marine metagenome</name>
    <dbReference type="NCBI Taxonomy" id="408172"/>
    <lineage>
        <taxon>unclassified sequences</taxon>
        <taxon>metagenomes</taxon>
        <taxon>ecological metagenomes</taxon>
    </lineage>
</organism>
<dbReference type="AlphaFoldDB" id="A0A382MW08"/>
<evidence type="ECO:0000259" key="5">
    <source>
        <dbReference type="Pfam" id="PF00496"/>
    </source>
</evidence>
<comment type="subcellular location">
    <subcellularLocation>
        <location evidence="1">Cell envelope</location>
    </subcellularLocation>
</comment>
<dbReference type="CDD" id="cd08504">
    <property type="entry name" value="PBP2_OppA"/>
    <property type="match status" value="1"/>
</dbReference>
<evidence type="ECO:0000256" key="1">
    <source>
        <dbReference type="ARBA" id="ARBA00004196"/>
    </source>
</evidence>
<feature type="non-terminal residue" evidence="6">
    <location>
        <position position="1"/>
    </location>
</feature>
<accession>A0A382MW08</accession>
<evidence type="ECO:0000313" key="6">
    <source>
        <dbReference type="EMBL" id="SVC53079.1"/>
    </source>
</evidence>
<dbReference type="PANTHER" id="PTHR30290">
    <property type="entry name" value="PERIPLASMIC BINDING COMPONENT OF ABC TRANSPORTER"/>
    <property type="match status" value="1"/>
</dbReference>
<evidence type="ECO:0000256" key="2">
    <source>
        <dbReference type="ARBA" id="ARBA00005695"/>
    </source>
</evidence>
<name>A0A382MW08_9ZZZZ</name>
<dbReference type="Gene3D" id="3.10.105.10">
    <property type="entry name" value="Dipeptide-binding Protein, Domain 3"/>
    <property type="match status" value="1"/>
</dbReference>
<reference evidence="6" key="1">
    <citation type="submission" date="2018-05" db="EMBL/GenBank/DDBJ databases">
        <authorList>
            <person name="Lanie J.A."/>
            <person name="Ng W.-L."/>
            <person name="Kazmierczak K.M."/>
            <person name="Andrzejewski T.M."/>
            <person name="Davidsen T.M."/>
            <person name="Wayne K.J."/>
            <person name="Tettelin H."/>
            <person name="Glass J.I."/>
            <person name="Rusch D."/>
            <person name="Podicherti R."/>
            <person name="Tsui H.-C.T."/>
            <person name="Winkler M.E."/>
        </authorList>
    </citation>
    <scope>NUCLEOTIDE SEQUENCE</scope>
</reference>
<evidence type="ECO:0000256" key="4">
    <source>
        <dbReference type="ARBA" id="ARBA00022729"/>
    </source>
</evidence>
<dbReference type="Pfam" id="PF00496">
    <property type="entry name" value="SBP_bac_5"/>
    <property type="match status" value="1"/>
</dbReference>
<dbReference type="SUPFAM" id="SSF53850">
    <property type="entry name" value="Periplasmic binding protein-like II"/>
    <property type="match status" value="1"/>
</dbReference>
<dbReference type="GO" id="GO:0015833">
    <property type="term" value="P:peptide transport"/>
    <property type="evidence" value="ECO:0007669"/>
    <property type="project" value="TreeGrafter"/>
</dbReference>
<keyword evidence="3" id="KW-0813">Transport</keyword>
<proteinExistence type="inferred from homology"/>
<dbReference type="GO" id="GO:0030313">
    <property type="term" value="C:cell envelope"/>
    <property type="evidence" value="ECO:0007669"/>
    <property type="project" value="UniProtKB-SubCell"/>
</dbReference>
<sequence>KFKDHWTDPDNIITNGPFKLSKWEHEYKLELTANNKFYEGRPSLDMILAYVVREKTTALTLYETGELEMTELPPLAIPHFKNDKEYGNLPQLRGYYYGINVTKPPFDNPLVRRAFAHSVDRSRLPLLLKGGEIPSSSWIPKGMFGYNPNIGAKFDPDTAKKLLAEAGYANGQGLSNIIAMYNTNDTNRLIGEFLQAQWKEHLNIDIQLESQEWKVFLNRLQIDPPQIFRLGWGADFPDPDNFMNLFTSTSGNNRLRWSNPHYDELVALGATLNNSKERQRVYDKAQRILTEIDVAMIPLFVSTQNLLIKSYVKGFEINSMELMYLKKVSLINSPVAR</sequence>
<protein>
    <recommendedName>
        <fullName evidence="5">Solute-binding protein family 5 domain-containing protein</fullName>
    </recommendedName>
</protein>
<keyword evidence="4" id="KW-0732">Signal</keyword>
<comment type="similarity">
    <text evidence="2">Belongs to the bacterial solute-binding protein 5 family.</text>
</comment>
<evidence type="ECO:0000256" key="3">
    <source>
        <dbReference type="ARBA" id="ARBA00022448"/>
    </source>
</evidence>
<dbReference type="GO" id="GO:1904680">
    <property type="term" value="F:peptide transmembrane transporter activity"/>
    <property type="evidence" value="ECO:0007669"/>
    <property type="project" value="TreeGrafter"/>
</dbReference>
<dbReference type="EMBL" id="UINC01096305">
    <property type="protein sequence ID" value="SVC53079.1"/>
    <property type="molecule type" value="Genomic_DNA"/>
</dbReference>
<dbReference type="InterPro" id="IPR039424">
    <property type="entry name" value="SBP_5"/>
</dbReference>